<dbReference type="HOGENOM" id="CLU_2246186_0_0_6"/>
<dbReference type="EMBL" id="AEPS01000005">
    <property type="protein sequence ID" value="EFU67712.1"/>
    <property type="molecule type" value="Genomic_DNA"/>
</dbReference>
<comment type="caution">
    <text evidence="1">The sequence shown here is derived from an EMBL/GenBank/DDBJ whole genome shotgun (WGS) entry which is preliminary data.</text>
</comment>
<dbReference type="AlphaFoldDB" id="E6KXZ9"/>
<evidence type="ECO:0000313" key="1">
    <source>
        <dbReference type="EMBL" id="EFU67712.1"/>
    </source>
</evidence>
<name>E6KXZ9_9PAST</name>
<gene>
    <name evidence="1" type="ORF">HMPREF9064_1031</name>
</gene>
<keyword evidence="2" id="KW-1185">Reference proteome</keyword>
<dbReference type="GeneID" id="60800422"/>
<dbReference type="Proteomes" id="UP000032871">
    <property type="component" value="Unassembled WGS sequence"/>
</dbReference>
<sequence length="107" mass="12202">MIISLSFSSKFLTGYSKSYLEEFIRFSQNKVAEIYPDCQLKIRSLGQIYVSSVNLSELTYIAYPAMEEPIRTICITIGRLLPQLWEQFVKENPSDSASVHACAKQIN</sequence>
<organism evidence="1 2">
    <name type="scientific">Aggregatibacter segnis ATCC 33393</name>
    <dbReference type="NCBI Taxonomy" id="888057"/>
    <lineage>
        <taxon>Bacteria</taxon>
        <taxon>Pseudomonadati</taxon>
        <taxon>Pseudomonadota</taxon>
        <taxon>Gammaproteobacteria</taxon>
        <taxon>Pasteurellales</taxon>
        <taxon>Pasteurellaceae</taxon>
        <taxon>Aggregatibacter</taxon>
    </lineage>
</organism>
<dbReference type="RefSeq" id="WP_006718412.1">
    <property type="nucleotide sequence ID" value="NZ_GL622200.1"/>
</dbReference>
<proteinExistence type="predicted"/>
<protein>
    <submittedName>
        <fullName evidence="1">Uncharacterized protein</fullName>
    </submittedName>
</protein>
<accession>E6KXZ9</accession>
<reference evidence="1 2" key="1">
    <citation type="submission" date="2010-12" db="EMBL/GenBank/DDBJ databases">
        <authorList>
            <person name="Muzny D."/>
            <person name="Qin X."/>
            <person name="Deng J."/>
            <person name="Jiang H."/>
            <person name="Liu Y."/>
            <person name="Qu J."/>
            <person name="Song X.-Z."/>
            <person name="Zhang L."/>
            <person name="Thornton R."/>
            <person name="Coyle M."/>
            <person name="Francisco L."/>
            <person name="Jackson L."/>
            <person name="Javaid M."/>
            <person name="Korchina V."/>
            <person name="Kovar C."/>
            <person name="Mata R."/>
            <person name="Mathew T."/>
            <person name="Ngo R."/>
            <person name="Nguyen L."/>
            <person name="Nguyen N."/>
            <person name="Okwuonu G."/>
            <person name="Ongeri F."/>
            <person name="Pham C."/>
            <person name="Simmons D."/>
            <person name="Wilczek-Boney K."/>
            <person name="Hale W."/>
            <person name="Jakkamsetti A."/>
            <person name="Pham P."/>
            <person name="Ruth R."/>
            <person name="San Lucas F."/>
            <person name="Warren J."/>
            <person name="Zhang J."/>
            <person name="Zhao Z."/>
            <person name="Zhou C."/>
            <person name="Zhu D."/>
            <person name="Lee S."/>
            <person name="Bess C."/>
            <person name="Blankenburg K."/>
            <person name="Forbes L."/>
            <person name="Fu Q."/>
            <person name="Gubbala S."/>
            <person name="Hirani K."/>
            <person name="Jayaseelan J.C."/>
            <person name="Lara F."/>
            <person name="Munidasa M."/>
            <person name="Palculict T."/>
            <person name="Patil S."/>
            <person name="Pu L.-L."/>
            <person name="Saada N."/>
            <person name="Tang L."/>
            <person name="Weissenberger G."/>
            <person name="Zhu Y."/>
            <person name="Hemphill L."/>
            <person name="Shang Y."/>
            <person name="Youmans B."/>
            <person name="Ayvaz T."/>
            <person name="Ross M."/>
            <person name="Santibanez J."/>
            <person name="Aqrawi P."/>
            <person name="Gross S."/>
            <person name="Joshi V."/>
            <person name="Fowler G."/>
            <person name="Nazareth L."/>
            <person name="Reid J."/>
            <person name="Worley K."/>
            <person name="Petrosino J."/>
            <person name="Highlander S."/>
            <person name="Gibbs R."/>
        </authorList>
    </citation>
    <scope>NUCLEOTIDE SEQUENCE [LARGE SCALE GENOMIC DNA]</scope>
    <source>
        <strain evidence="1 2">ATCC 33393</strain>
    </source>
</reference>
<evidence type="ECO:0000313" key="2">
    <source>
        <dbReference type="Proteomes" id="UP000032871"/>
    </source>
</evidence>